<dbReference type="InterPro" id="IPR043129">
    <property type="entry name" value="ATPase_NBD"/>
</dbReference>
<dbReference type="Pfam" id="PF00480">
    <property type="entry name" value="ROK"/>
    <property type="match status" value="1"/>
</dbReference>
<evidence type="ECO:0000313" key="1">
    <source>
        <dbReference type="EMBL" id="CUX04184.1"/>
    </source>
</evidence>
<keyword evidence="2" id="KW-1185">Reference proteome</keyword>
<dbReference type="EMBL" id="FBVY01000049">
    <property type="protein sequence ID" value="CUX04184.1"/>
    <property type="molecule type" value="Genomic_DNA"/>
</dbReference>
<dbReference type="InterPro" id="IPR036388">
    <property type="entry name" value="WH-like_DNA-bd_sf"/>
</dbReference>
<gene>
    <name evidence="1" type="primary">glk</name>
    <name evidence="1" type="ORF">AGR2A_pc0181</name>
</gene>
<dbReference type="SUPFAM" id="SSF46785">
    <property type="entry name" value="Winged helix' DNA-binding domain"/>
    <property type="match status" value="1"/>
</dbReference>
<name>A0A9W5B8A6_9HYPH</name>
<dbReference type="AlphaFoldDB" id="A0A9W5B8A6"/>
<dbReference type="Gene3D" id="3.30.420.40">
    <property type="match status" value="2"/>
</dbReference>
<dbReference type="GO" id="GO:0016301">
    <property type="term" value="F:kinase activity"/>
    <property type="evidence" value="ECO:0007669"/>
    <property type="project" value="UniProtKB-KW"/>
</dbReference>
<dbReference type="PANTHER" id="PTHR18964">
    <property type="entry name" value="ROK (REPRESSOR, ORF, KINASE) FAMILY"/>
    <property type="match status" value="1"/>
</dbReference>
<protein>
    <submittedName>
        <fullName evidence="1">Transcriptional regulator/sugar kinase</fullName>
    </submittedName>
</protein>
<accession>A0A9W5B8A6</accession>
<dbReference type="Proteomes" id="UP000191933">
    <property type="component" value="Unassembled WGS sequence"/>
</dbReference>
<sequence length="426" mass="44693">MKTAGSMRQLVGDVDSLSIVLDLVRNGEATDRPELQRVTGLGRGLISDRVNQLLESEIIVDGEAGVSRGGRAARELRLNAGAGAILVGFANLTHFHVGVADLAGQLLSTRSRPSDFSAGPRDAFAFAQSSWESMLAELEIGREKVWGVGVGLPAHSNLETATLIDSPSLPTSWIGYPVRERLASIFDAPVWLDTSDNMLALAEMRTGVAKGQRDFIYLNADLAIGCGVVSDSRVMRGAQGAAGNIGHITVGGDELCRCGRRGCLEAVAGGEALLRAAGSAGRSGESAYFARLQEEGTPLQVGHLAEGVRYGDETSQRLVAMSGMTIGRALGATINVLNPAVIVAGGALPQLGDLFLASMRQSIYGHALPFVTRDLGIVVVQQTEGSGLVGAAQMVIDQIFLPRCLAKWISVGQPTSAVHRLGEASN</sequence>
<keyword evidence="1" id="KW-0808">Transferase</keyword>
<dbReference type="Gene3D" id="1.10.10.10">
    <property type="entry name" value="Winged helix-like DNA-binding domain superfamily/Winged helix DNA-binding domain"/>
    <property type="match status" value="1"/>
</dbReference>
<dbReference type="InterPro" id="IPR000600">
    <property type="entry name" value="ROK"/>
</dbReference>
<dbReference type="InterPro" id="IPR036390">
    <property type="entry name" value="WH_DNA-bd_sf"/>
</dbReference>
<evidence type="ECO:0000313" key="2">
    <source>
        <dbReference type="Proteomes" id="UP000191933"/>
    </source>
</evidence>
<dbReference type="SUPFAM" id="SSF53067">
    <property type="entry name" value="Actin-like ATPase domain"/>
    <property type="match status" value="1"/>
</dbReference>
<keyword evidence="1" id="KW-0418">Kinase</keyword>
<comment type="caution">
    <text evidence="1">The sequence shown here is derived from an EMBL/GenBank/DDBJ whole genome shotgun (WGS) entry which is preliminary data.</text>
</comment>
<dbReference type="PANTHER" id="PTHR18964:SF173">
    <property type="entry name" value="GLUCOKINASE"/>
    <property type="match status" value="1"/>
</dbReference>
<reference evidence="1 2" key="1">
    <citation type="submission" date="2016-01" db="EMBL/GenBank/DDBJ databases">
        <authorList>
            <person name="Regsiter A."/>
            <person name="william w."/>
        </authorList>
    </citation>
    <scope>NUCLEOTIDE SEQUENCE [LARGE SCALE GENOMIC DNA]</scope>
    <source>
        <strain evidence="1 2">CFBP 5494</strain>
    </source>
</reference>
<organism evidence="1 2">
    <name type="scientific">Agrobacterium genomosp. 2 str. CFBP 5494</name>
    <dbReference type="NCBI Taxonomy" id="1183436"/>
    <lineage>
        <taxon>Bacteria</taxon>
        <taxon>Pseudomonadati</taxon>
        <taxon>Pseudomonadota</taxon>
        <taxon>Alphaproteobacteria</taxon>
        <taxon>Hyphomicrobiales</taxon>
        <taxon>Rhizobiaceae</taxon>
        <taxon>Rhizobium/Agrobacterium group</taxon>
        <taxon>Agrobacterium</taxon>
        <taxon>Agrobacterium tumefaciens complex</taxon>
    </lineage>
</organism>
<proteinExistence type="predicted"/>